<evidence type="ECO:0000313" key="1">
    <source>
        <dbReference type="EMBL" id="CAH6722836.1"/>
    </source>
</evidence>
<keyword evidence="2" id="KW-1185">Reference proteome</keyword>
<reference evidence="1" key="1">
    <citation type="submission" date="2022-06" db="EMBL/GenBank/DDBJ databases">
        <authorList>
            <person name="Legras J.-L."/>
            <person name="Devillers H."/>
            <person name="Grondin C."/>
        </authorList>
    </citation>
    <scope>NUCLEOTIDE SEQUENCE</scope>
    <source>
        <strain evidence="1">CLIB 1444</strain>
    </source>
</reference>
<comment type="caution">
    <text evidence="1">The sequence shown here is derived from an EMBL/GenBank/DDBJ whole genome shotgun (WGS) entry which is preliminary data.</text>
</comment>
<gene>
    <name evidence="1" type="ORF">CLIB1444_11S02212</name>
</gene>
<organism evidence="1 2">
    <name type="scientific">[Candida] jaroonii</name>
    <dbReference type="NCBI Taxonomy" id="467808"/>
    <lineage>
        <taxon>Eukaryota</taxon>
        <taxon>Fungi</taxon>
        <taxon>Dikarya</taxon>
        <taxon>Ascomycota</taxon>
        <taxon>Saccharomycotina</taxon>
        <taxon>Pichiomycetes</taxon>
        <taxon>Debaryomycetaceae</taxon>
        <taxon>Yamadazyma</taxon>
    </lineage>
</organism>
<accession>A0ACA9YCQ2</accession>
<dbReference type="Proteomes" id="UP001152531">
    <property type="component" value="Unassembled WGS sequence"/>
</dbReference>
<evidence type="ECO:0000313" key="2">
    <source>
        <dbReference type="Proteomes" id="UP001152531"/>
    </source>
</evidence>
<sequence length="558" mass="65011">MVWWKDVNCYQIWPASFKDSNGDGIGDIGGIITKLDYLKDLGIDVIWLSPMFDSPQDDMGYDISDYEKVYPKYGTLEDMDQLIEGCHSRGMKLILDLVVNHTSSEHQWFKESRSSLDNPKRDWYIWKKPKYDSQGNRQPPNNWKSYFTGSAWKYDEATDEYYLRLYAESQPDLNWENEDCRNAIYDSALKFWYERGIDGFRIDTARLYSKVQTFPDAPIKFPNDEFQPCDMYTSNGPRIHEFHKEMYSKVTSHYDAMTVGEVGNCSREDALKYVSAREKEMNMLFLFDVVFLGTVRTSRFRLLDFTLVDFKSAIKSQCDFIKGTDAWSTVFIENHDQARCISRFAGNNEKSAKMIALLQMTLTGTLFIYQGQEIGMTNLPRSWGIEEYKDIETLNAYNDLVKRNNITDKNDPKLVEFMDAAAKVARDHARSPVQWNSTKHGGFTTGDPWMRVNDNYSDINVENQIDDPHSVLSFYKKILALRKTYKDLFIHGDFEMVDEDNEKTFTFWKKTNDLKALVILNFSNDVVQFEPPQGELLLSNFEIDKALSPWEGRVYIVK</sequence>
<proteinExistence type="predicted"/>
<dbReference type="EMBL" id="CALSDN010000011">
    <property type="protein sequence ID" value="CAH6722836.1"/>
    <property type="molecule type" value="Genomic_DNA"/>
</dbReference>
<protein>
    <submittedName>
        <fullName evidence="1">Alpha-glucosidase</fullName>
    </submittedName>
</protein>
<name>A0ACA9YCQ2_9ASCO</name>